<dbReference type="InterPro" id="IPR052514">
    <property type="entry name" value="SAM-dependent_MTase"/>
</dbReference>
<reference evidence="2 3" key="1">
    <citation type="submission" date="2018-10" db="EMBL/GenBank/DDBJ databases">
        <title>Histidinibacterium lentulum gen. nov., sp. nov., a marine bacterium from the culture broth of Picochlorum sp. 122.</title>
        <authorList>
            <person name="Wang G."/>
        </authorList>
    </citation>
    <scope>NUCLEOTIDE SEQUENCE [LARGE SCALE GENOMIC DNA]</scope>
    <source>
        <strain evidence="2 3">B17</strain>
    </source>
</reference>
<feature type="domain" description="Methyltransferase FkbM" evidence="1">
    <location>
        <begin position="66"/>
        <end position="203"/>
    </location>
</feature>
<accession>A0A3N2QV78</accession>
<dbReference type="RefSeq" id="WP_185020788.1">
    <property type="nucleotide sequence ID" value="NZ_ML119088.1"/>
</dbReference>
<dbReference type="Gene3D" id="3.40.50.150">
    <property type="entry name" value="Vaccinia Virus protein VP39"/>
    <property type="match status" value="1"/>
</dbReference>
<protein>
    <submittedName>
        <fullName evidence="2">FkbM family methyltransferase</fullName>
    </submittedName>
</protein>
<dbReference type="SUPFAM" id="SSF53335">
    <property type="entry name" value="S-adenosyl-L-methionine-dependent methyltransferases"/>
    <property type="match status" value="1"/>
</dbReference>
<dbReference type="NCBIfam" id="TIGR01444">
    <property type="entry name" value="fkbM_fam"/>
    <property type="match status" value="1"/>
</dbReference>
<dbReference type="Proteomes" id="UP000268016">
    <property type="component" value="Unassembled WGS sequence"/>
</dbReference>
<proteinExistence type="predicted"/>
<keyword evidence="2" id="KW-0489">Methyltransferase</keyword>
<dbReference type="GO" id="GO:0008168">
    <property type="term" value="F:methyltransferase activity"/>
    <property type="evidence" value="ECO:0007669"/>
    <property type="project" value="UniProtKB-KW"/>
</dbReference>
<name>A0A3N2QV78_9RHOB</name>
<dbReference type="PANTHER" id="PTHR34203">
    <property type="entry name" value="METHYLTRANSFERASE, FKBM FAMILY PROTEIN"/>
    <property type="match status" value="1"/>
</dbReference>
<dbReference type="EMBL" id="RDRB01000008">
    <property type="protein sequence ID" value="ROT99106.1"/>
    <property type="molecule type" value="Genomic_DNA"/>
</dbReference>
<dbReference type="Pfam" id="PF05050">
    <property type="entry name" value="Methyltransf_21"/>
    <property type="match status" value="1"/>
</dbReference>
<dbReference type="GO" id="GO:0032259">
    <property type="term" value="P:methylation"/>
    <property type="evidence" value="ECO:0007669"/>
    <property type="project" value="UniProtKB-KW"/>
</dbReference>
<gene>
    <name evidence="2" type="ORF">EAT49_15950</name>
</gene>
<evidence type="ECO:0000313" key="2">
    <source>
        <dbReference type="EMBL" id="ROT99106.1"/>
    </source>
</evidence>
<dbReference type="AlphaFoldDB" id="A0A3N2QV78"/>
<keyword evidence="2" id="KW-0808">Transferase</keyword>
<organism evidence="2 3">
    <name type="scientific">Histidinibacterium lentulum</name>
    <dbReference type="NCBI Taxonomy" id="2480588"/>
    <lineage>
        <taxon>Bacteria</taxon>
        <taxon>Pseudomonadati</taxon>
        <taxon>Pseudomonadota</taxon>
        <taxon>Alphaproteobacteria</taxon>
        <taxon>Rhodobacterales</taxon>
        <taxon>Paracoccaceae</taxon>
        <taxon>Histidinibacterium</taxon>
    </lineage>
</organism>
<sequence>MVKWAAKIDGGLSTMRADIADVPIPIYLDLRDEAQISLFLRGDGKGSKKIRAALKSFLRNGDVFFDVGANYGLVSAVAAECVGSSGRVLAIEPNPPVVEKLELTFQTVPTVKICACSVSNQDGVARFFVHERSGLSGLTNDPAATEIQVPAHRLDTLVDRHGIPTVLKVDVEGHEEMVFRSAPFLFRGDGCPIVFFEAHDPASLEKCRHTLGELHGGEALVYNIGAKGHLVSLKKQPESSDYVFVPQHCRHRFSDI</sequence>
<dbReference type="InterPro" id="IPR006342">
    <property type="entry name" value="FkbM_mtfrase"/>
</dbReference>
<dbReference type="PANTHER" id="PTHR34203:SF15">
    <property type="entry name" value="SLL1173 PROTEIN"/>
    <property type="match status" value="1"/>
</dbReference>
<keyword evidence="3" id="KW-1185">Reference proteome</keyword>
<evidence type="ECO:0000259" key="1">
    <source>
        <dbReference type="Pfam" id="PF05050"/>
    </source>
</evidence>
<comment type="caution">
    <text evidence="2">The sequence shown here is derived from an EMBL/GenBank/DDBJ whole genome shotgun (WGS) entry which is preliminary data.</text>
</comment>
<evidence type="ECO:0000313" key="3">
    <source>
        <dbReference type="Proteomes" id="UP000268016"/>
    </source>
</evidence>
<dbReference type="InterPro" id="IPR029063">
    <property type="entry name" value="SAM-dependent_MTases_sf"/>
</dbReference>